<reference evidence="1 2" key="1">
    <citation type="journal article" date="2020" name="Mol. Biol. Evol.">
        <title>Interspecific Gene Flow and the Evolution of Specialization in Black and White Rhinoceros.</title>
        <authorList>
            <person name="Moodley Y."/>
            <person name="Westbury M.V."/>
            <person name="Russo I.M."/>
            <person name="Gopalakrishnan S."/>
            <person name="Rakotoarivelo A."/>
            <person name="Olsen R.A."/>
            <person name="Prost S."/>
            <person name="Tunstall T."/>
            <person name="Ryder O.A."/>
            <person name="Dalen L."/>
            <person name="Bruford M.W."/>
        </authorList>
    </citation>
    <scope>NUCLEOTIDE SEQUENCE [LARGE SCALE GENOMIC DNA]</scope>
    <source>
        <strain evidence="1">SBR-YM</strain>
        <tissue evidence="1">Skin</tissue>
    </source>
</reference>
<gene>
    <name evidence="1" type="ORF">HPG69_007687</name>
</gene>
<evidence type="ECO:0000313" key="1">
    <source>
        <dbReference type="EMBL" id="KAF5912697.1"/>
    </source>
</evidence>
<dbReference type="AlphaFoldDB" id="A0A7J7EAG3"/>
<evidence type="ECO:0000313" key="2">
    <source>
        <dbReference type="Proteomes" id="UP000551758"/>
    </source>
</evidence>
<sequence length="236" mass="25233">MGHCGSSIQSGQAPCPLLRNLDCLAGDAGGLHGSGEGALDSRTPENLRGPWGRWATPWQDLGGSWLRFEQALTSGTLGKGLVTHTQALRGLQSRCPVSILSPPLSPTWLSPAGFPHPQCCPTWPGLPHCSCTCPPPWSQAVPPGSCAFINWFLHGIGEAVSTPAGHVLPLVILPLVSWRDSPKKPVLSAHKAMMFRHLRTIKIPPPGHKFTLLRSPPEQVVKAIKLVPSSHLPLPC</sequence>
<dbReference type="Proteomes" id="UP000551758">
    <property type="component" value="Unassembled WGS sequence"/>
</dbReference>
<name>A0A7J7EAG3_DICBM</name>
<proteinExistence type="predicted"/>
<comment type="caution">
    <text evidence="1">The sequence shown here is derived from an EMBL/GenBank/DDBJ whole genome shotgun (WGS) entry which is preliminary data.</text>
</comment>
<protein>
    <submittedName>
        <fullName evidence="1">Uncharacterized protein</fullName>
    </submittedName>
</protein>
<dbReference type="EMBL" id="JACDTQ010003801">
    <property type="protein sequence ID" value="KAF5912697.1"/>
    <property type="molecule type" value="Genomic_DNA"/>
</dbReference>
<accession>A0A7J7EAG3</accession>
<keyword evidence="2" id="KW-1185">Reference proteome</keyword>
<organism evidence="1 2">
    <name type="scientific">Diceros bicornis minor</name>
    <name type="common">South-central black rhinoceros</name>
    <dbReference type="NCBI Taxonomy" id="77932"/>
    <lineage>
        <taxon>Eukaryota</taxon>
        <taxon>Metazoa</taxon>
        <taxon>Chordata</taxon>
        <taxon>Craniata</taxon>
        <taxon>Vertebrata</taxon>
        <taxon>Euteleostomi</taxon>
        <taxon>Mammalia</taxon>
        <taxon>Eutheria</taxon>
        <taxon>Laurasiatheria</taxon>
        <taxon>Perissodactyla</taxon>
        <taxon>Rhinocerotidae</taxon>
        <taxon>Diceros</taxon>
    </lineage>
</organism>